<evidence type="ECO:0000313" key="3">
    <source>
        <dbReference type="Proteomes" id="UP000265520"/>
    </source>
</evidence>
<dbReference type="EMBL" id="LXQA010186276">
    <property type="protein sequence ID" value="MCI31320.1"/>
    <property type="molecule type" value="Genomic_DNA"/>
</dbReference>
<organism evidence="1 3">
    <name type="scientific">Trifolium medium</name>
    <dbReference type="NCBI Taxonomy" id="97028"/>
    <lineage>
        <taxon>Eukaryota</taxon>
        <taxon>Viridiplantae</taxon>
        <taxon>Streptophyta</taxon>
        <taxon>Embryophyta</taxon>
        <taxon>Tracheophyta</taxon>
        <taxon>Spermatophyta</taxon>
        <taxon>Magnoliopsida</taxon>
        <taxon>eudicotyledons</taxon>
        <taxon>Gunneridae</taxon>
        <taxon>Pentapetalae</taxon>
        <taxon>rosids</taxon>
        <taxon>fabids</taxon>
        <taxon>Fabales</taxon>
        <taxon>Fabaceae</taxon>
        <taxon>Papilionoideae</taxon>
        <taxon>50 kb inversion clade</taxon>
        <taxon>NPAAA clade</taxon>
        <taxon>Hologalegina</taxon>
        <taxon>IRL clade</taxon>
        <taxon>Trifolieae</taxon>
        <taxon>Trifolium</taxon>
    </lineage>
</organism>
<evidence type="ECO:0000313" key="1">
    <source>
        <dbReference type="EMBL" id="MCI31320.1"/>
    </source>
</evidence>
<name>A0A392R6B1_9FABA</name>
<accession>A0A392R6B1</accession>
<sequence>MELGRDSDTGGQ</sequence>
<comment type="caution">
    <text evidence="1">The sequence shown here is derived from an EMBL/GenBank/DDBJ whole genome shotgun (WGS) entry which is preliminary data.</text>
</comment>
<dbReference type="Proteomes" id="UP000265520">
    <property type="component" value="Unassembled WGS sequence"/>
</dbReference>
<protein>
    <submittedName>
        <fullName evidence="1">Uncharacterized protein</fullName>
    </submittedName>
</protein>
<proteinExistence type="predicted"/>
<evidence type="ECO:0000313" key="2">
    <source>
        <dbReference type="EMBL" id="MCI79106.1"/>
    </source>
</evidence>
<feature type="non-terminal residue" evidence="1">
    <location>
        <position position="12"/>
    </location>
</feature>
<dbReference type="EMBL" id="LXQA010966190">
    <property type="protein sequence ID" value="MCI79106.1"/>
    <property type="molecule type" value="Genomic_DNA"/>
</dbReference>
<keyword evidence="3" id="KW-1185">Reference proteome</keyword>
<reference evidence="1 3" key="1">
    <citation type="journal article" date="2018" name="Front. Plant Sci.">
        <title>Red Clover (Trifolium pratense) and Zigzag Clover (T. medium) - A Picture of Genomic Similarities and Differences.</title>
        <authorList>
            <person name="Dluhosova J."/>
            <person name="Istvanek J."/>
            <person name="Nedelnik J."/>
            <person name="Repkova J."/>
        </authorList>
    </citation>
    <scope>NUCLEOTIDE SEQUENCE [LARGE SCALE GENOMIC DNA]</scope>
    <source>
        <strain evidence="1">10/8</strain>
        <strain evidence="3">cv. 10/8</strain>
        <tissue evidence="1">Leaf</tissue>
    </source>
</reference>
<gene>
    <name evidence="2" type="ORF">A2U01_0100377</name>
</gene>